<dbReference type="SUPFAM" id="SSF56112">
    <property type="entry name" value="Protein kinase-like (PK-like)"/>
    <property type="match status" value="1"/>
</dbReference>
<dbReference type="OrthoDB" id="8776028at2"/>
<reference evidence="1 2" key="1">
    <citation type="submission" date="2015-11" db="EMBL/GenBank/DDBJ databases">
        <title>Exploring the genomic traits of fungus-feeding bacterial genus Collimonas.</title>
        <authorList>
            <person name="Song C."/>
            <person name="Schmidt R."/>
            <person name="de Jager V."/>
            <person name="Krzyzanowska D."/>
            <person name="Jongedijk E."/>
            <person name="Cankar K."/>
            <person name="Beekwilder J."/>
            <person name="van Veen A."/>
            <person name="de Boer W."/>
            <person name="van Veen J.A."/>
            <person name="Garbeva P."/>
        </authorList>
    </citation>
    <scope>NUCLEOTIDE SEQUENCE [LARGE SCALE GENOMIC DNA]</scope>
    <source>
        <strain evidence="1 2">Ter91</strain>
    </source>
</reference>
<gene>
    <name evidence="1" type="ORF">CPter91_3585</name>
</gene>
<proteinExistence type="predicted"/>
<dbReference type="Gene3D" id="3.30.200.20">
    <property type="entry name" value="Phosphorylase Kinase, domain 1"/>
    <property type="match status" value="1"/>
</dbReference>
<dbReference type="STRING" id="279113.CPter91_3585"/>
<dbReference type="KEGG" id="cpra:CPter91_3585"/>
<organism evidence="1 2">
    <name type="scientific">Collimonas pratensis</name>
    <dbReference type="NCBI Taxonomy" id="279113"/>
    <lineage>
        <taxon>Bacteria</taxon>
        <taxon>Pseudomonadati</taxon>
        <taxon>Pseudomonadota</taxon>
        <taxon>Betaproteobacteria</taxon>
        <taxon>Burkholderiales</taxon>
        <taxon>Oxalobacteraceae</taxon>
        <taxon>Collimonas</taxon>
    </lineage>
</organism>
<evidence type="ECO:0000313" key="2">
    <source>
        <dbReference type="Proteomes" id="UP000074561"/>
    </source>
</evidence>
<dbReference type="Proteomes" id="UP000074561">
    <property type="component" value="Chromosome"/>
</dbReference>
<dbReference type="InterPro" id="IPR011009">
    <property type="entry name" value="Kinase-like_dom_sf"/>
</dbReference>
<sequence length="120" mass="12766">MNDGLTRDEYDALEQIGKGTHGRVSACVARNTKRLTGLKFIAYEKNGGLSLTEKGQQTLFIRNCIDGLRAIASDPGSKLTADVALFLGKKGHISPRPAGDGFDITDKGRESLADIDSAAS</sequence>
<name>A0A127Q7F2_9BURK</name>
<dbReference type="PATRIC" id="fig|279113.9.peg.3555"/>
<dbReference type="EMBL" id="CP013234">
    <property type="protein sequence ID" value="AMP05906.1"/>
    <property type="molecule type" value="Genomic_DNA"/>
</dbReference>
<protein>
    <submittedName>
        <fullName evidence="1">Uncharacterized protein</fullName>
    </submittedName>
</protein>
<accession>A0A127Q7F2</accession>
<evidence type="ECO:0000313" key="1">
    <source>
        <dbReference type="EMBL" id="AMP05906.1"/>
    </source>
</evidence>
<dbReference type="AlphaFoldDB" id="A0A127Q7F2"/>